<gene>
    <name evidence="2" type="ORF">KIPB_004394</name>
</gene>
<reference evidence="2 3" key="1">
    <citation type="journal article" date="2018" name="PLoS ONE">
        <title>The draft genome of Kipferlia bialata reveals reductive genome evolution in fornicate parasites.</title>
        <authorList>
            <person name="Tanifuji G."/>
            <person name="Takabayashi S."/>
            <person name="Kume K."/>
            <person name="Takagi M."/>
            <person name="Nakayama T."/>
            <person name="Kamikawa R."/>
            <person name="Inagaki Y."/>
            <person name="Hashimoto T."/>
        </authorList>
    </citation>
    <scope>NUCLEOTIDE SEQUENCE [LARGE SCALE GENOMIC DNA]</scope>
    <source>
        <strain evidence="2">NY0173</strain>
    </source>
</reference>
<proteinExistence type="predicted"/>
<feature type="transmembrane region" description="Helical" evidence="1">
    <location>
        <begin position="20"/>
        <end position="39"/>
    </location>
</feature>
<protein>
    <submittedName>
        <fullName evidence="2">Uncharacterized protein</fullName>
    </submittedName>
</protein>
<comment type="caution">
    <text evidence="2">The sequence shown here is derived from an EMBL/GenBank/DDBJ whole genome shotgun (WGS) entry which is preliminary data.</text>
</comment>
<keyword evidence="1" id="KW-0812">Transmembrane</keyword>
<keyword evidence="1" id="KW-0472">Membrane</keyword>
<accession>A0A9K3GGJ7</accession>
<organism evidence="2 3">
    <name type="scientific">Kipferlia bialata</name>
    <dbReference type="NCBI Taxonomy" id="797122"/>
    <lineage>
        <taxon>Eukaryota</taxon>
        <taxon>Metamonada</taxon>
        <taxon>Carpediemonas-like organisms</taxon>
        <taxon>Kipferlia</taxon>
    </lineage>
</organism>
<dbReference type="EMBL" id="BDIP01000937">
    <property type="protein sequence ID" value="GIQ83129.1"/>
    <property type="molecule type" value="Genomic_DNA"/>
</dbReference>
<sequence length="91" mass="10033">SLDCVLSTVKQPFSFDGSGFVALFILAAVCLSGTLFWTLKSYAKYNSRRRKDGKGPMLGLGPKRYQRMLQIVHSALSVACIAALIAWHKLI</sequence>
<evidence type="ECO:0000313" key="2">
    <source>
        <dbReference type="EMBL" id="GIQ83129.1"/>
    </source>
</evidence>
<feature type="transmembrane region" description="Helical" evidence="1">
    <location>
        <begin position="68"/>
        <end position="87"/>
    </location>
</feature>
<feature type="non-terminal residue" evidence="2">
    <location>
        <position position="1"/>
    </location>
</feature>
<name>A0A9K3GGJ7_9EUKA</name>
<evidence type="ECO:0000256" key="1">
    <source>
        <dbReference type="SAM" id="Phobius"/>
    </source>
</evidence>
<keyword evidence="1" id="KW-1133">Transmembrane helix</keyword>
<dbReference type="Proteomes" id="UP000265618">
    <property type="component" value="Unassembled WGS sequence"/>
</dbReference>
<evidence type="ECO:0000313" key="3">
    <source>
        <dbReference type="Proteomes" id="UP000265618"/>
    </source>
</evidence>
<keyword evidence="3" id="KW-1185">Reference proteome</keyword>
<dbReference type="AlphaFoldDB" id="A0A9K3GGJ7"/>